<accession>A0A657LZ72</accession>
<gene>
    <name evidence="1" type="ORF">AX760_09630</name>
</gene>
<evidence type="ECO:0000313" key="1">
    <source>
        <dbReference type="EMBL" id="OJG00723.1"/>
    </source>
</evidence>
<dbReference type="Pfam" id="PF07704">
    <property type="entry name" value="PSK_trans_fac"/>
    <property type="match status" value="1"/>
</dbReference>
<evidence type="ECO:0000313" key="2">
    <source>
        <dbReference type="Proteomes" id="UP000182661"/>
    </source>
</evidence>
<comment type="caution">
    <text evidence="1">The sequence shown here is derived from an EMBL/GenBank/DDBJ whole genome shotgun (WGS) entry which is preliminary data.</text>
</comment>
<dbReference type="Proteomes" id="UP000182661">
    <property type="component" value="Unassembled WGS sequence"/>
</dbReference>
<dbReference type="InterPro" id="IPR011660">
    <property type="entry name" value="VapB-like"/>
</dbReference>
<organism evidence="1 2">
    <name type="scientific">Pararhizobium antarcticum</name>
    <dbReference type="NCBI Taxonomy" id="1798805"/>
    <lineage>
        <taxon>Bacteria</taxon>
        <taxon>Pseudomonadati</taxon>
        <taxon>Pseudomonadota</taxon>
        <taxon>Alphaproteobacteria</taxon>
        <taxon>Hyphomicrobiales</taxon>
        <taxon>Rhizobiaceae</taxon>
        <taxon>Rhizobium/Agrobacterium group</taxon>
        <taxon>Pararhizobium</taxon>
    </lineage>
</organism>
<dbReference type="EMBL" id="LSRP01000013">
    <property type="protein sequence ID" value="OJG00723.1"/>
    <property type="molecule type" value="Genomic_DNA"/>
</dbReference>
<dbReference type="OrthoDB" id="8301496at2"/>
<sequence>MPLYVRDESVNDLAAQAQRVLKTRTKTEAIRIALERAISTEENRPPLMERLKKIQDQAAALGPVDPDFDQKAYLDEMWGNN</sequence>
<keyword evidence="2" id="KW-1185">Reference proteome</keyword>
<name>A0A657LZ72_9HYPH</name>
<proteinExistence type="predicted"/>
<dbReference type="AlphaFoldDB" id="A0A657LZ72"/>
<protein>
    <recommendedName>
        <fullName evidence="3">Histidinol dehydrogenase</fullName>
    </recommendedName>
</protein>
<reference evidence="1 2" key="1">
    <citation type="submission" date="2016-02" db="EMBL/GenBank/DDBJ databases">
        <title>Genome sequencing of a beta-galactosidase producing bacteria Rhizobium sp. 59.</title>
        <authorList>
            <person name="Wang D."/>
            <person name="Kot W."/>
            <person name="Qin Y."/>
            <person name="Hansen L."/>
            <person name="Naqvi K."/>
            <person name="Rensing C."/>
        </authorList>
    </citation>
    <scope>NUCLEOTIDE SEQUENCE [LARGE SCALE GENOMIC DNA]</scope>
    <source>
        <strain evidence="1 2">59</strain>
    </source>
</reference>
<evidence type="ECO:0008006" key="3">
    <source>
        <dbReference type="Google" id="ProtNLM"/>
    </source>
</evidence>